<accession>A0A9D2Q6A8</accession>
<dbReference type="InterPro" id="IPR016621">
    <property type="entry name" value="UCP014543"/>
</dbReference>
<organism evidence="1 2">
    <name type="scientific">Candidatus Ruthenibacterium merdavium</name>
    <dbReference type="NCBI Taxonomy" id="2838752"/>
    <lineage>
        <taxon>Bacteria</taxon>
        <taxon>Bacillati</taxon>
        <taxon>Bacillota</taxon>
        <taxon>Clostridia</taxon>
        <taxon>Eubacteriales</taxon>
        <taxon>Oscillospiraceae</taxon>
        <taxon>Ruthenibacterium</taxon>
    </lineage>
</organism>
<dbReference type="EMBL" id="DWWA01000028">
    <property type="protein sequence ID" value="HJC72291.1"/>
    <property type="molecule type" value="Genomic_DNA"/>
</dbReference>
<sequence length="126" mass="13911">MKARIAPTLPTALCYRVGEDVKAILHAQEIAVKEILPQELGSDVGSFLGRGRTRTAEPESVPEESLLLMADFSRAQMNRLLDALRTAQAHVDFKAVLTPTNRDWSVTDLIKELAQERAAIQGRVES</sequence>
<gene>
    <name evidence="1" type="ORF">H9698_05810</name>
</gene>
<dbReference type="Pfam" id="PF12646">
    <property type="entry name" value="DUF3783"/>
    <property type="match status" value="1"/>
</dbReference>
<evidence type="ECO:0000313" key="1">
    <source>
        <dbReference type="EMBL" id="HJC72291.1"/>
    </source>
</evidence>
<proteinExistence type="predicted"/>
<reference evidence="1" key="2">
    <citation type="submission" date="2021-04" db="EMBL/GenBank/DDBJ databases">
        <authorList>
            <person name="Gilroy R."/>
        </authorList>
    </citation>
    <scope>NUCLEOTIDE SEQUENCE</scope>
    <source>
        <strain evidence="1">5933</strain>
    </source>
</reference>
<reference evidence="1" key="1">
    <citation type="journal article" date="2021" name="PeerJ">
        <title>Extensive microbial diversity within the chicken gut microbiome revealed by metagenomics and culture.</title>
        <authorList>
            <person name="Gilroy R."/>
            <person name="Ravi A."/>
            <person name="Getino M."/>
            <person name="Pursley I."/>
            <person name="Horton D.L."/>
            <person name="Alikhan N.F."/>
            <person name="Baker D."/>
            <person name="Gharbi K."/>
            <person name="Hall N."/>
            <person name="Watson M."/>
            <person name="Adriaenssens E.M."/>
            <person name="Foster-Nyarko E."/>
            <person name="Jarju S."/>
            <person name="Secka A."/>
            <person name="Antonio M."/>
            <person name="Oren A."/>
            <person name="Chaudhuri R.R."/>
            <person name="La Ragione R."/>
            <person name="Hildebrand F."/>
            <person name="Pallen M.J."/>
        </authorList>
    </citation>
    <scope>NUCLEOTIDE SEQUENCE</scope>
    <source>
        <strain evidence="1">5933</strain>
    </source>
</reference>
<dbReference type="AlphaFoldDB" id="A0A9D2Q6A8"/>
<protein>
    <submittedName>
        <fullName evidence="1">DUF3783 domain-containing protein</fullName>
    </submittedName>
</protein>
<evidence type="ECO:0000313" key="2">
    <source>
        <dbReference type="Proteomes" id="UP000823918"/>
    </source>
</evidence>
<comment type="caution">
    <text evidence="1">The sequence shown here is derived from an EMBL/GenBank/DDBJ whole genome shotgun (WGS) entry which is preliminary data.</text>
</comment>
<name>A0A9D2Q6A8_9FIRM</name>
<dbReference type="Proteomes" id="UP000823918">
    <property type="component" value="Unassembled WGS sequence"/>
</dbReference>